<name>A0A837R8G5_LACPE</name>
<dbReference type="EMBL" id="AZCU01000012">
    <property type="protein sequence ID" value="KRK23925.1"/>
    <property type="molecule type" value="Genomic_DNA"/>
</dbReference>
<evidence type="ECO:0000256" key="1">
    <source>
        <dbReference type="SAM" id="Phobius"/>
    </source>
</evidence>
<dbReference type="Proteomes" id="UP000051020">
    <property type="component" value="Unassembled WGS sequence"/>
</dbReference>
<feature type="transmembrane region" description="Helical" evidence="1">
    <location>
        <begin position="6"/>
        <end position="25"/>
    </location>
</feature>
<protein>
    <submittedName>
        <fullName evidence="2">Uncharacterized protein</fullName>
    </submittedName>
</protein>
<feature type="transmembrane region" description="Helical" evidence="1">
    <location>
        <begin position="167"/>
        <end position="186"/>
    </location>
</feature>
<evidence type="ECO:0000313" key="3">
    <source>
        <dbReference type="Proteomes" id="UP000051020"/>
    </source>
</evidence>
<dbReference type="AlphaFoldDB" id="A0A837R8G5"/>
<gene>
    <name evidence="2" type="ORF">FD24_GL000596</name>
</gene>
<feature type="transmembrane region" description="Helical" evidence="1">
    <location>
        <begin position="193"/>
        <end position="214"/>
    </location>
</feature>
<comment type="caution">
    <text evidence="2">The sequence shown here is derived from an EMBL/GenBank/DDBJ whole genome shotgun (WGS) entry which is preliminary data.</text>
</comment>
<feature type="transmembrane region" description="Helical" evidence="1">
    <location>
        <begin position="133"/>
        <end position="161"/>
    </location>
</feature>
<organism evidence="2 3">
    <name type="scientific">Lactiplantibacillus pentosus DSM 20314</name>
    <dbReference type="NCBI Taxonomy" id="1423791"/>
    <lineage>
        <taxon>Bacteria</taxon>
        <taxon>Bacillati</taxon>
        <taxon>Bacillota</taxon>
        <taxon>Bacilli</taxon>
        <taxon>Lactobacillales</taxon>
        <taxon>Lactobacillaceae</taxon>
        <taxon>Lactiplantibacillus</taxon>
    </lineage>
</organism>
<proteinExistence type="predicted"/>
<keyword evidence="1" id="KW-0812">Transmembrane</keyword>
<accession>A0A837R8G5</accession>
<reference evidence="2 3" key="1">
    <citation type="journal article" date="2015" name="Genome Announc.">
        <title>Expanding the biotechnology potential of lactobacilli through comparative genomics of 213 strains and associated genera.</title>
        <authorList>
            <person name="Sun Z."/>
            <person name="Harris H.M."/>
            <person name="McCann A."/>
            <person name="Guo C."/>
            <person name="Argimon S."/>
            <person name="Zhang W."/>
            <person name="Yang X."/>
            <person name="Jeffery I.B."/>
            <person name="Cooney J.C."/>
            <person name="Kagawa T.F."/>
            <person name="Liu W."/>
            <person name="Song Y."/>
            <person name="Salvetti E."/>
            <person name="Wrobel A."/>
            <person name="Rasinkangas P."/>
            <person name="Parkhill J."/>
            <person name="Rea M.C."/>
            <person name="O'Sullivan O."/>
            <person name="Ritari J."/>
            <person name="Douillard F.P."/>
            <person name="Paul Ross R."/>
            <person name="Yang R."/>
            <person name="Briner A.E."/>
            <person name="Felis G.E."/>
            <person name="de Vos W.M."/>
            <person name="Barrangou R."/>
            <person name="Klaenhammer T.R."/>
            <person name="Caufield P.W."/>
            <person name="Cui Y."/>
            <person name="Zhang H."/>
            <person name="O'Toole P.W."/>
        </authorList>
    </citation>
    <scope>NUCLEOTIDE SEQUENCE [LARGE SCALE GENOMIC DNA]</scope>
    <source>
        <strain evidence="2 3">DSM 20314</strain>
    </source>
</reference>
<evidence type="ECO:0000313" key="2">
    <source>
        <dbReference type="EMBL" id="KRK23925.1"/>
    </source>
</evidence>
<feature type="transmembrane region" description="Helical" evidence="1">
    <location>
        <begin position="98"/>
        <end position="121"/>
    </location>
</feature>
<feature type="transmembrane region" description="Helical" evidence="1">
    <location>
        <begin position="283"/>
        <end position="304"/>
    </location>
</feature>
<feature type="transmembrane region" description="Helical" evidence="1">
    <location>
        <begin position="66"/>
        <end position="86"/>
    </location>
</feature>
<keyword evidence="1" id="KW-1133">Transmembrane helix</keyword>
<sequence length="314" mass="35824">MEAHMLIFISWIAIIFAMPAAMIVANEEFSSDTFKSILSKTNISYYDKAKTILALIWDLRGFKKNIVIFVLSLLIVGIFHITRVFHLTSISLTLKFPFLLSITILIYLLSFWFGLAVYKYITIFFSKYKNKLIGKLIVSFSIILLAWLYLGPLLFLLISLIENQSTIIFNFININVFFVAGFLVLYKIISRKALSLIPICVFAALVLTLFSFAIGTTIEETENTEFYQTKIYNKKADKSSNQNSQTSNKQMLRFCLQMVLQGTQELTSWSYNDSKNLGFNTLIILYTGCLEYWIFTVLIVGALISSIKISSSAD</sequence>
<keyword evidence="1" id="KW-0472">Membrane</keyword>